<evidence type="ECO:0000256" key="1">
    <source>
        <dbReference type="SAM" id="MobiDB-lite"/>
    </source>
</evidence>
<proteinExistence type="predicted"/>
<feature type="compositionally biased region" description="Basic and acidic residues" evidence="1">
    <location>
        <begin position="93"/>
        <end position="105"/>
    </location>
</feature>
<organism evidence="2 3">
    <name type="scientific">Austropuccinia psidii MF-1</name>
    <dbReference type="NCBI Taxonomy" id="1389203"/>
    <lineage>
        <taxon>Eukaryota</taxon>
        <taxon>Fungi</taxon>
        <taxon>Dikarya</taxon>
        <taxon>Basidiomycota</taxon>
        <taxon>Pucciniomycotina</taxon>
        <taxon>Pucciniomycetes</taxon>
        <taxon>Pucciniales</taxon>
        <taxon>Sphaerophragmiaceae</taxon>
        <taxon>Austropuccinia</taxon>
    </lineage>
</organism>
<name>A0A9Q3IMH0_9BASI</name>
<feature type="region of interest" description="Disordered" evidence="1">
    <location>
        <begin position="88"/>
        <end position="160"/>
    </location>
</feature>
<evidence type="ECO:0000313" key="3">
    <source>
        <dbReference type="Proteomes" id="UP000765509"/>
    </source>
</evidence>
<reference evidence="2" key="1">
    <citation type="submission" date="2021-03" db="EMBL/GenBank/DDBJ databases">
        <title>Draft genome sequence of rust myrtle Austropuccinia psidii MF-1, a brazilian biotype.</title>
        <authorList>
            <person name="Quecine M.C."/>
            <person name="Pachon D.M.R."/>
            <person name="Bonatelli M.L."/>
            <person name="Correr F.H."/>
            <person name="Franceschini L.M."/>
            <person name="Leite T.F."/>
            <person name="Margarido G.R.A."/>
            <person name="Almeida C.A."/>
            <person name="Ferrarezi J.A."/>
            <person name="Labate C.A."/>
        </authorList>
    </citation>
    <scope>NUCLEOTIDE SEQUENCE</scope>
    <source>
        <strain evidence="2">MF-1</strain>
    </source>
</reference>
<sequence length="179" mass="20401">MPEPQRTDGGSAEGEESVSLSQLWPSIWAPIYHPRLSLQYWLRSDFYGPGPSQWAQAIWARKCSMAIFYGSMDHLEFWNRGSSNPHRPCTIVHAKDQRTPSDPKGPRRPKRPLITIPSQKGHGNGQKPNFRPNFKDNGDKPPPWMIPKANRGEEEPRGTISQSIMGIYSHITIMNPFLR</sequence>
<accession>A0A9Q3IMH0</accession>
<dbReference type="Proteomes" id="UP000765509">
    <property type="component" value="Unassembled WGS sequence"/>
</dbReference>
<dbReference type="AlphaFoldDB" id="A0A9Q3IMH0"/>
<dbReference type="EMBL" id="AVOT02051819">
    <property type="protein sequence ID" value="MBW0546807.1"/>
    <property type="molecule type" value="Genomic_DNA"/>
</dbReference>
<protein>
    <submittedName>
        <fullName evidence="2">Uncharacterized protein</fullName>
    </submittedName>
</protein>
<gene>
    <name evidence="2" type="ORF">O181_086522</name>
</gene>
<evidence type="ECO:0000313" key="2">
    <source>
        <dbReference type="EMBL" id="MBW0546807.1"/>
    </source>
</evidence>
<keyword evidence="3" id="KW-1185">Reference proteome</keyword>
<comment type="caution">
    <text evidence="2">The sequence shown here is derived from an EMBL/GenBank/DDBJ whole genome shotgun (WGS) entry which is preliminary data.</text>
</comment>